<comment type="caution">
    <text evidence="1">The sequence shown here is derived from an EMBL/GenBank/DDBJ whole genome shotgun (WGS) entry which is preliminary data.</text>
</comment>
<organism evidence="1 2">
    <name type="scientific">Natrinema soli</name>
    <dbReference type="NCBI Taxonomy" id="1930624"/>
    <lineage>
        <taxon>Archaea</taxon>
        <taxon>Methanobacteriati</taxon>
        <taxon>Methanobacteriota</taxon>
        <taxon>Stenosarchaea group</taxon>
        <taxon>Halobacteria</taxon>
        <taxon>Halobacteriales</taxon>
        <taxon>Natrialbaceae</taxon>
        <taxon>Natrinema</taxon>
    </lineage>
</organism>
<keyword evidence="2" id="KW-1185">Reference proteome</keyword>
<evidence type="ECO:0000313" key="2">
    <source>
        <dbReference type="Proteomes" id="UP001596383"/>
    </source>
</evidence>
<accession>A0ABD5SI79</accession>
<gene>
    <name evidence="1" type="ORF">ACFQE6_06600</name>
</gene>
<dbReference type="AlphaFoldDB" id="A0ABD5SI79"/>
<evidence type="ECO:0000313" key="1">
    <source>
        <dbReference type="EMBL" id="MFC6764707.1"/>
    </source>
</evidence>
<dbReference type="Proteomes" id="UP001596383">
    <property type="component" value="Unassembled WGS sequence"/>
</dbReference>
<reference evidence="1 2" key="1">
    <citation type="journal article" date="2019" name="Int. J. Syst. Evol. Microbiol.">
        <title>The Global Catalogue of Microorganisms (GCM) 10K type strain sequencing project: providing services to taxonomists for standard genome sequencing and annotation.</title>
        <authorList>
            <consortium name="The Broad Institute Genomics Platform"/>
            <consortium name="The Broad Institute Genome Sequencing Center for Infectious Disease"/>
            <person name="Wu L."/>
            <person name="Ma J."/>
        </authorList>
    </citation>
    <scope>NUCLEOTIDE SEQUENCE [LARGE SCALE GENOMIC DNA]</scope>
    <source>
        <strain evidence="1 2">LMG 29247</strain>
    </source>
</reference>
<sequence length="82" mass="8889">MSIVSDGVGVGKSSSTKLTEEKISAAEFDDPVLLGVDELGLNDPDTLHVIQFINGLDEFVDSHGMSRNAAINFLVRESLRNR</sequence>
<dbReference type="EMBL" id="JBHSWV010000097">
    <property type="protein sequence ID" value="MFC6764707.1"/>
    <property type="molecule type" value="Genomic_DNA"/>
</dbReference>
<name>A0ABD5SI79_9EURY</name>
<dbReference type="RefSeq" id="WP_273737769.1">
    <property type="nucleotide sequence ID" value="NZ_JAQIVI010000097.1"/>
</dbReference>
<proteinExistence type="predicted"/>
<protein>
    <submittedName>
        <fullName evidence="1">Uncharacterized protein</fullName>
    </submittedName>
</protein>